<dbReference type="Proteomes" id="UP000594260">
    <property type="component" value="Unplaced"/>
</dbReference>
<dbReference type="AlphaFoldDB" id="A0A7M7JXK6"/>
<dbReference type="GeneID" id="111249240"/>
<dbReference type="EC" id="3.6.1.7" evidence="2 5"/>
<dbReference type="RefSeq" id="XP_022658572.1">
    <property type="nucleotide sequence ID" value="XM_022802837.1"/>
</dbReference>
<dbReference type="InParanoid" id="A0A7M7JXK6"/>
<comment type="similarity">
    <text evidence="1 6">Belongs to the acylphosphatase family.</text>
</comment>
<dbReference type="Gene3D" id="3.30.70.100">
    <property type="match status" value="1"/>
</dbReference>
<dbReference type="PROSITE" id="PS51160">
    <property type="entry name" value="ACYLPHOSPHATASE_3"/>
    <property type="match status" value="1"/>
</dbReference>
<dbReference type="PRINTS" id="PR00112">
    <property type="entry name" value="ACYLPHPHTASE"/>
</dbReference>
<evidence type="ECO:0000256" key="3">
    <source>
        <dbReference type="ARBA" id="ARBA00022801"/>
    </source>
</evidence>
<reference evidence="8" key="1">
    <citation type="submission" date="2021-01" db="UniProtKB">
        <authorList>
            <consortium name="EnsemblMetazoa"/>
        </authorList>
    </citation>
    <scope>IDENTIFICATION</scope>
</reference>
<evidence type="ECO:0000313" key="9">
    <source>
        <dbReference type="Proteomes" id="UP000594260"/>
    </source>
</evidence>
<evidence type="ECO:0000256" key="6">
    <source>
        <dbReference type="RuleBase" id="RU004168"/>
    </source>
</evidence>
<organism evidence="8 9">
    <name type="scientific">Varroa destructor</name>
    <name type="common">Honeybee mite</name>
    <dbReference type="NCBI Taxonomy" id="109461"/>
    <lineage>
        <taxon>Eukaryota</taxon>
        <taxon>Metazoa</taxon>
        <taxon>Ecdysozoa</taxon>
        <taxon>Arthropoda</taxon>
        <taxon>Chelicerata</taxon>
        <taxon>Arachnida</taxon>
        <taxon>Acari</taxon>
        <taxon>Parasitiformes</taxon>
        <taxon>Mesostigmata</taxon>
        <taxon>Gamasina</taxon>
        <taxon>Dermanyssoidea</taxon>
        <taxon>Varroidae</taxon>
        <taxon>Varroa</taxon>
    </lineage>
</organism>
<evidence type="ECO:0000256" key="5">
    <source>
        <dbReference type="PROSITE-ProRule" id="PRU00520"/>
    </source>
</evidence>
<evidence type="ECO:0000313" key="8">
    <source>
        <dbReference type="EnsemblMetazoa" id="XP_022658572"/>
    </source>
</evidence>
<dbReference type="InterPro" id="IPR036046">
    <property type="entry name" value="Acylphosphatase-like_dom_sf"/>
</dbReference>
<evidence type="ECO:0000256" key="4">
    <source>
        <dbReference type="ARBA" id="ARBA00047645"/>
    </source>
</evidence>
<feature type="active site" evidence="5">
    <location>
        <position position="108"/>
    </location>
</feature>
<evidence type="ECO:0000259" key="7">
    <source>
        <dbReference type="PROSITE" id="PS51160"/>
    </source>
</evidence>
<proteinExistence type="inferred from homology"/>
<dbReference type="SUPFAM" id="SSF54975">
    <property type="entry name" value="Acylphosphatase/BLUF domain-like"/>
    <property type="match status" value="1"/>
</dbReference>
<name>A0A7M7JXK6_VARDE</name>
<sequence length="167" mass="19181">MTAEDARRAVPQQIGYIDRKSPLSRCTNDVVIADVFTLHSRRFVASWLDENNSKMVNNQIHLVGREQSRKMVFRAASFECFGKVQGVFFRKYTQKEATSLGVVGWIRNTSRDTVEGEIQGPAEAFDKMKIWLRTTGSPQSQIDNAEFTNEKDIPELQFNSFEIRKNK</sequence>
<dbReference type="PANTHER" id="PTHR10029">
    <property type="entry name" value="ACYLPHOSPHATASE"/>
    <property type="match status" value="1"/>
</dbReference>
<dbReference type="PANTHER" id="PTHR10029:SF3">
    <property type="entry name" value="ACYLPHOSPHATASE-RELATED"/>
    <property type="match status" value="1"/>
</dbReference>
<dbReference type="FunCoup" id="A0A7M7JXK6">
    <property type="interactions" value="21"/>
</dbReference>
<dbReference type="InterPro" id="IPR020456">
    <property type="entry name" value="Acylphosphatase"/>
</dbReference>
<dbReference type="Pfam" id="PF00708">
    <property type="entry name" value="Acylphosphatase"/>
    <property type="match status" value="1"/>
</dbReference>
<dbReference type="EnsemblMetazoa" id="XM_022802837">
    <property type="protein sequence ID" value="XP_022658572"/>
    <property type="gene ID" value="LOC111249240"/>
</dbReference>
<keyword evidence="3 5" id="KW-0378">Hydrolase</keyword>
<dbReference type="InterPro" id="IPR001792">
    <property type="entry name" value="Acylphosphatase-like_dom"/>
</dbReference>
<dbReference type="GO" id="GO:0003998">
    <property type="term" value="F:acylphosphatase activity"/>
    <property type="evidence" value="ECO:0007669"/>
    <property type="project" value="UniProtKB-EC"/>
</dbReference>
<comment type="catalytic activity">
    <reaction evidence="4 5">
        <text>an acyl phosphate + H2O = a carboxylate + phosphate + H(+)</text>
        <dbReference type="Rhea" id="RHEA:14965"/>
        <dbReference type="ChEBI" id="CHEBI:15377"/>
        <dbReference type="ChEBI" id="CHEBI:15378"/>
        <dbReference type="ChEBI" id="CHEBI:29067"/>
        <dbReference type="ChEBI" id="CHEBI:43474"/>
        <dbReference type="ChEBI" id="CHEBI:59918"/>
        <dbReference type="EC" id="3.6.1.7"/>
    </reaction>
</comment>
<keyword evidence="9" id="KW-1185">Reference proteome</keyword>
<evidence type="ECO:0000256" key="2">
    <source>
        <dbReference type="ARBA" id="ARBA00012150"/>
    </source>
</evidence>
<evidence type="ECO:0000256" key="1">
    <source>
        <dbReference type="ARBA" id="ARBA00005614"/>
    </source>
</evidence>
<protein>
    <recommendedName>
        <fullName evidence="2 5">acylphosphatase</fullName>
        <ecNumber evidence="2 5">3.6.1.7</ecNumber>
    </recommendedName>
</protein>
<accession>A0A7M7JXK6</accession>
<feature type="active site" evidence="5">
    <location>
        <position position="90"/>
    </location>
</feature>
<dbReference type="OrthoDB" id="7961613at2759"/>
<feature type="domain" description="Acylphosphatase-like" evidence="7">
    <location>
        <begin position="75"/>
        <end position="165"/>
    </location>
</feature>
<dbReference type="FunFam" id="3.30.70.100:FF:000011">
    <property type="entry name" value="Acylphosphatase"/>
    <property type="match status" value="1"/>
</dbReference>